<proteinExistence type="predicted"/>
<reference evidence="1" key="1">
    <citation type="submission" date="2018-02" db="EMBL/GenBank/DDBJ databases">
        <title>Rhizophora mucronata_Transcriptome.</title>
        <authorList>
            <person name="Meera S.P."/>
            <person name="Sreeshan A."/>
            <person name="Augustine A."/>
        </authorList>
    </citation>
    <scope>NUCLEOTIDE SEQUENCE</scope>
    <source>
        <tissue evidence="1">Leaf</tissue>
    </source>
</reference>
<organism evidence="1">
    <name type="scientific">Rhizophora mucronata</name>
    <name type="common">Asiatic mangrove</name>
    <dbReference type="NCBI Taxonomy" id="61149"/>
    <lineage>
        <taxon>Eukaryota</taxon>
        <taxon>Viridiplantae</taxon>
        <taxon>Streptophyta</taxon>
        <taxon>Embryophyta</taxon>
        <taxon>Tracheophyta</taxon>
        <taxon>Spermatophyta</taxon>
        <taxon>Magnoliopsida</taxon>
        <taxon>eudicotyledons</taxon>
        <taxon>Gunneridae</taxon>
        <taxon>Pentapetalae</taxon>
        <taxon>rosids</taxon>
        <taxon>fabids</taxon>
        <taxon>Malpighiales</taxon>
        <taxon>Rhizophoraceae</taxon>
        <taxon>Rhizophora</taxon>
    </lineage>
</organism>
<evidence type="ECO:0000313" key="1">
    <source>
        <dbReference type="EMBL" id="MBX24579.1"/>
    </source>
</evidence>
<sequence length="43" mass="5111">MLKLCSCHERNDHGQDKKIGEAHDFWHQLINLLNSMLFIYVIV</sequence>
<protein>
    <submittedName>
        <fullName evidence="1">Uncharacterized protein</fullName>
    </submittedName>
</protein>
<accession>A0A2P2M2Z1</accession>
<dbReference type="EMBL" id="GGEC01044095">
    <property type="protein sequence ID" value="MBX24579.1"/>
    <property type="molecule type" value="Transcribed_RNA"/>
</dbReference>
<dbReference type="AlphaFoldDB" id="A0A2P2M2Z1"/>
<name>A0A2P2M2Z1_RHIMU</name>